<gene>
    <name evidence="1" type="ORF">Cri9333_0704</name>
</gene>
<dbReference type="KEGG" id="cep:Cri9333_0704"/>
<name>K9VUL7_9CYAN</name>
<organism evidence="1 2">
    <name type="scientific">Crinalium epipsammum PCC 9333</name>
    <dbReference type="NCBI Taxonomy" id="1173022"/>
    <lineage>
        <taxon>Bacteria</taxon>
        <taxon>Bacillati</taxon>
        <taxon>Cyanobacteriota</taxon>
        <taxon>Cyanophyceae</taxon>
        <taxon>Gomontiellales</taxon>
        <taxon>Gomontiellaceae</taxon>
        <taxon>Crinalium</taxon>
    </lineage>
</organism>
<reference evidence="1 2" key="1">
    <citation type="submission" date="2012-06" db="EMBL/GenBank/DDBJ databases">
        <title>Finished chromosome of genome of Crinalium epipsammum PCC 9333.</title>
        <authorList>
            <consortium name="US DOE Joint Genome Institute"/>
            <person name="Gugger M."/>
            <person name="Coursin T."/>
            <person name="Rippka R."/>
            <person name="Tandeau De Marsac N."/>
            <person name="Huntemann M."/>
            <person name="Wei C.-L."/>
            <person name="Han J."/>
            <person name="Detter J.C."/>
            <person name="Han C."/>
            <person name="Tapia R."/>
            <person name="Davenport K."/>
            <person name="Daligault H."/>
            <person name="Erkkila T."/>
            <person name="Gu W."/>
            <person name="Munk A.C.C."/>
            <person name="Teshima H."/>
            <person name="Xu Y."/>
            <person name="Chain P."/>
            <person name="Chen A."/>
            <person name="Krypides N."/>
            <person name="Mavromatis K."/>
            <person name="Markowitz V."/>
            <person name="Szeto E."/>
            <person name="Ivanova N."/>
            <person name="Mikhailova N."/>
            <person name="Ovchinnikova G."/>
            <person name="Pagani I."/>
            <person name="Pati A."/>
            <person name="Goodwin L."/>
            <person name="Peters L."/>
            <person name="Pitluck S."/>
            <person name="Woyke T."/>
            <person name="Kerfeld C."/>
        </authorList>
    </citation>
    <scope>NUCLEOTIDE SEQUENCE [LARGE SCALE GENOMIC DNA]</scope>
    <source>
        <strain evidence="1 2">PCC 9333</strain>
    </source>
</reference>
<sequence>MYPSVPRVLLLIMTRSPVMAWYLRSLKKLKDFAMPATNQLGNGEGYVKKLYVSPRKYIVPAKVNIQLETMKYSAWIPFGLSAGFPTFSSATEEIRKRFKDSGLPELKLAFKRETIEK</sequence>
<dbReference type="EMBL" id="CP003620">
    <property type="protein sequence ID" value="AFZ11636.1"/>
    <property type="molecule type" value="Genomic_DNA"/>
</dbReference>
<dbReference type="HOGENOM" id="CLU_2080864_0_0_3"/>
<proteinExistence type="predicted"/>
<protein>
    <submittedName>
        <fullName evidence="1">Excinuclease ABC subunit C domain-containing protein</fullName>
    </submittedName>
</protein>
<accession>K9VUL7</accession>
<dbReference type="AlphaFoldDB" id="K9VUL7"/>
<dbReference type="eggNOG" id="COG0322">
    <property type="taxonomic scope" value="Bacteria"/>
</dbReference>
<keyword evidence="2" id="KW-1185">Reference proteome</keyword>
<evidence type="ECO:0000313" key="1">
    <source>
        <dbReference type="EMBL" id="AFZ11636.1"/>
    </source>
</evidence>
<dbReference type="Proteomes" id="UP000010472">
    <property type="component" value="Chromosome"/>
</dbReference>
<evidence type="ECO:0000313" key="2">
    <source>
        <dbReference type="Proteomes" id="UP000010472"/>
    </source>
</evidence>
<dbReference type="STRING" id="1173022.Cri9333_0704"/>